<dbReference type="Proteomes" id="UP000006643">
    <property type="component" value="Unassembled WGS sequence"/>
</dbReference>
<sequence length="65" mass="6954">MDDAMQGGQVLVDANYGLVRIKIQGMPVWTSAMFSNSPAPAPCREPTEVSTPAPADNMDSDRIDS</sequence>
<protein>
    <submittedName>
        <fullName evidence="2">Uncharacterized protein</fullName>
    </submittedName>
</protein>
<dbReference type="OrthoDB" id="128810at2759"/>
<reference evidence="3" key="1">
    <citation type="journal article" date="2009" name="Nature">
        <title>Genome sequence and analysis of the Irish potato famine pathogen Phytophthora infestans.</title>
        <authorList>
            <consortium name="The Broad Institute Genome Sequencing Platform"/>
            <person name="Haas B.J."/>
            <person name="Kamoun S."/>
            <person name="Zody M.C."/>
            <person name="Jiang R.H."/>
            <person name="Handsaker R.E."/>
            <person name="Cano L.M."/>
            <person name="Grabherr M."/>
            <person name="Kodira C.D."/>
            <person name="Raffaele S."/>
            <person name="Torto-Alalibo T."/>
            <person name="Bozkurt T.O."/>
            <person name="Ah-Fong A.M."/>
            <person name="Alvarado L."/>
            <person name="Anderson V.L."/>
            <person name="Armstrong M.R."/>
            <person name="Avrova A."/>
            <person name="Baxter L."/>
            <person name="Beynon J."/>
            <person name="Boevink P.C."/>
            <person name="Bollmann S.R."/>
            <person name="Bos J.I."/>
            <person name="Bulone V."/>
            <person name="Cai G."/>
            <person name="Cakir C."/>
            <person name="Carrington J.C."/>
            <person name="Chawner M."/>
            <person name="Conti L."/>
            <person name="Costanzo S."/>
            <person name="Ewan R."/>
            <person name="Fahlgren N."/>
            <person name="Fischbach M.A."/>
            <person name="Fugelstad J."/>
            <person name="Gilroy E.M."/>
            <person name="Gnerre S."/>
            <person name="Green P.J."/>
            <person name="Grenville-Briggs L.J."/>
            <person name="Griffith J."/>
            <person name="Grunwald N.J."/>
            <person name="Horn K."/>
            <person name="Horner N.R."/>
            <person name="Hu C.H."/>
            <person name="Huitema E."/>
            <person name="Jeong D.H."/>
            <person name="Jones A.M."/>
            <person name="Jones J.D."/>
            <person name="Jones R.W."/>
            <person name="Karlsson E.K."/>
            <person name="Kunjeti S.G."/>
            <person name="Lamour K."/>
            <person name="Liu Z."/>
            <person name="Ma L."/>
            <person name="Maclean D."/>
            <person name="Chibucos M.C."/>
            <person name="McDonald H."/>
            <person name="McWalters J."/>
            <person name="Meijer H.J."/>
            <person name="Morgan W."/>
            <person name="Morris P.F."/>
            <person name="Munro C.A."/>
            <person name="O'Neill K."/>
            <person name="Ospina-Giraldo M."/>
            <person name="Pinzon A."/>
            <person name="Pritchard L."/>
            <person name="Ramsahoye B."/>
            <person name="Ren Q."/>
            <person name="Restrepo S."/>
            <person name="Roy S."/>
            <person name="Sadanandom A."/>
            <person name="Savidor A."/>
            <person name="Schornack S."/>
            <person name="Schwartz D.C."/>
            <person name="Schumann U.D."/>
            <person name="Schwessinger B."/>
            <person name="Seyer L."/>
            <person name="Sharpe T."/>
            <person name="Silvar C."/>
            <person name="Song J."/>
            <person name="Studholme D.J."/>
            <person name="Sykes S."/>
            <person name="Thines M."/>
            <person name="van de Vondervoort P.J."/>
            <person name="Phuntumart V."/>
            <person name="Wawra S."/>
            <person name="Weide R."/>
            <person name="Win J."/>
            <person name="Young C."/>
            <person name="Zhou S."/>
            <person name="Fry W."/>
            <person name="Meyers B.C."/>
            <person name="van West P."/>
            <person name="Ristaino J."/>
            <person name="Govers F."/>
            <person name="Birch P.R."/>
            <person name="Whisson S.C."/>
            <person name="Judelson H.S."/>
            <person name="Nusbaum C."/>
        </authorList>
    </citation>
    <scope>NUCLEOTIDE SEQUENCE [LARGE SCALE GENOMIC DNA]</scope>
    <source>
        <strain evidence="3">T30-4</strain>
    </source>
</reference>
<dbReference type="KEGG" id="pif:PITG_05417"/>
<proteinExistence type="predicted"/>
<dbReference type="AlphaFoldDB" id="D0N2S2"/>
<dbReference type="EMBL" id="DS028124">
    <property type="protein sequence ID" value="EEY69214.1"/>
    <property type="molecule type" value="Genomic_DNA"/>
</dbReference>
<evidence type="ECO:0000313" key="3">
    <source>
        <dbReference type="Proteomes" id="UP000006643"/>
    </source>
</evidence>
<dbReference type="HOGENOM" id="CLU_2854490_0_0_1"/>
<gene>
    <name evidence="2" type="ORF">PITG_05417</name>
</gene>
<dbReference type="VEuPathDB" id="FungiDB:PITG_05417"/>
<keyword evidence="3" id="KW-1185">Reference proteome</keyword>
<name>D0N2S2_PHYIT</name>
<dbReference type="RefSeq" id="XP_002999068.1">
    <property type="nucleotide sequence ID" value="XM_002999022.1"/>
</dbReference>
<evidence type="ECO:0000256" key="1">
    <source>
        <dbReference type="SAM" id="MobiDB-lite"/>
    </source>
</evidence>
<dbReference type="InParanoid" id="D0N2S2"/>
<organism evidence="2 3">
    <name type="scientific">Phytophthora infestans (strain T30-4)</name>
    <name type="common">Potato late blight agent</name>
    <dbReference type="NCBI Taxonomy" id="403677"/>
    <lineage>
        <taxon>Eukaryota</taxon>
        <taxon>Sar</taxon>
        <taxon>Stramenopiles</taxon>
        <taxon>Oomycota</taxon>
        <taxon>Peronosporomycetes</taxon>
        <taxon>Peronosporales</taxon>
        <taxon>Peronosporaceae</taxon>
        <taxon>Phytophthora</taxon>
    </lineage>
</organism>
<feature type="region of interest" description="Disordered" evidence="1">
    <location>
        <begin position="36"/>
        <end position="65"/>
    </location>
</feature>
<evidence type="ECO:0000313" key="2">
    <source>
        <dbReference type="EMBL" id="EEY69214.1"/>
    </source>
</evidence>
<dbReference type="GeneID" id="9463272"/>
<accession>D0N2S2</accession>